<accession>A0A0B6ZQ14</accession>
<reference evidence="1" key="1">
    <citation type="submission" date="2014-12" db="EMBL/GenBank/DDBJ databases">
        <title>Insight into the proteome of Arion vulgaris.</title>
        <authorList>
            <person name="Aradska J."/>
            <person name="Bulat T."/>
            <person name="Smidak R."/>
            <person name="Sarate P."/>
            <person name="Gangsoo J."/>
            <person name="Sialana F."/>
            <person name="Bilban M."/>
            <person name="Lubec G."/>
        </authorList>
    </citation>
    <scope>NUCLEOTIDE SEQUENCE</scope>
    <source>
        <tissue evidence="1">Skin</tissue>
    </source>
</reference>
<name>A0A0B6ZQ14_9EUPU</name>
<dbReference type="AlphaFoldDB" id="A0A0B6ZQ14"/>
<protein>
    <submittedName>
        <fullName evidence="1">Uncharacterized protein</fullName>
    </submittedName>
</protein>
<gene>
    <name evidence="1" type="primary">ORF72141</name>
</gene>
<evidence type="ECO:0000313" key="1">
    <source>
        <dbReference type="EMBL" id="CEK69926.1"/>
    </source>
</evidence>
<proteinExistence type="predicted"/>
<sequence length="178" mass="20191">PGAMKSIPRLKKPPFSEVVDRKVKFFINKIVIKSSSIHKEHVHMSSDINFSISNSKRRLTFPYIQQQAVMGSSVTVLVNVISPAPYIVFESRKTTFDHQVMFDVKSPFPSPVWSISIMTFRIATLSIQNPTHTPTTGYGYNLSRPSWTYSMITKYTDIDGALRLQPGHCIGHNHQSCY</sequence>
<feature type="non-terminal residue" evidence="1">
    <location>
        <position position="1"/>
    </location>
</feature>
<dbReference type="EMBL" id="HACG01023061">
    <property type="protein sequence ID" value="CEK69926.1"/>
    <property type="molecule type" value="Transcribed_RNA"/>
</dbReference>
<organism evidence="1">
    <name type="scientific">Arion vulgaris</name>
    <dbReference type="NCBI Taxonomy" id="1028688"/>
    <lineage>
        <taxon>Eukaryota</taxon>
        <taxon>Metazoa</taxon>
        <taxon>Spiralia</taxon>
        <taxon>Lophotrochozoa</taxon>
        <taxon>Mollusca</taxon>
        <taxon>Gastropoda</taxon>
        <taxon>Heterobranchia</taxon>
        <taxon>Euthyneura</taxon>
        <taxon>Panpulmonata</taxon>
        <taxon>Eupulmonata</taxon>
        <taxon>Stylommatophora</taxon>
        <taxon>Helicina</taxon>
        <taxon>Arionoidea</taxon>
        <taxon>Arionidae</taxon>
        <taxon>Arion</taxon>
    </lineage>
</organism>